<feature type="disulfide bond" evidence="14">
    <location>
        <begin position="41"/>
        <end position="69"/>
    </location>
</feature>
<keyword evidence="3" id="KW-1003">Cell membrane</keyword>
<keyword evidence="6 17" id="KW-0732">Signal</keyword>
<evidence type="ECO:0000256" key="5">
    <source>
        <dbReference type="ARBA" id="ARBA00022692"/>
    </source>
</evidence>
<evidence type="ECO:0000256" key="8">
    <source>
        <dbReference type="ARBA" id="ARBA00022889"/>
    </source>
</evidence>
<dbReference type="GO" id="GO:0005178">
    <property type="term" value="F:integrin binding"/>
    <property type="evidence" value="ECO:0007669"/>
    <property type="project" value="TreeGrafter"/>
</dbReference>
<evidence type="ECO:0000313" key="20">
    <source>
        <dbReference type="RefSeq" id="XP_018010340.1"/>
    </source>
</evidence>
<feature type="disulfide bond" evidence="14">
    <location>
        <begin position="513"/>
        <end position="518"/>
    </location>
</feature>
<feature type="disulfide bond" evidence="14">
    <location>
        <begin position="630"/>
        <end position="642"/>
    </location>
</feature>
<keyword evidence="10 15" id="KW-0401">Integrin</keyword>
<evidence type="ECO:0000259" key="18">
    <source>
        <dbReference type="SMART" id="SM00187"/>
    </source>
</evidence>
<keyword evidence="13" id="KW-0325">Glycoprotein</keyword>
<dbReference type="InterPro" id="IPR036465">
    <property type="entry name" value="vWFA_dom_sf"/>
</dbReference>
<feature type="domain" description="Integrin beta subunit VWA" evidence="18">
    <location>
        <begin position="37"/>
        <end position="451"/>
    </location>
</feature>
<feature type="disulfide bond" evidence="14">
    <location>
        <begin position="606"/>
        <end position="620"/>
    </location>
</feature>
<evidence type="ECO:0000256" key="12">
    <source>
        <dbReference type="ARBA" id="ARBA00023157"/>
    </source>
</evidence>
<dbReference type="KEGG" id="hazt:108667781"/>
<feature type="disulfide bond" evidence="14">
    <location>
        <begin position="471"/>
        <end position="507"/>
    </location>
</feature>
<dbReference type="Gene3D" id="2.10.25.10">
    <property type="entry name" value="Laminin"/>
    <property type="match status" value="3"/>
</dbReference>
<dbReference type="SUPFAM" id="SSF53300">
    <property type="entry name" value="vWA-like"/>
    <property type="match status" value="1"/>
</dbReference>
<organism evidence="19 20">
    <name type="scientific">Hyalella azteca</name>
    <name type="common">Amphipod</name>
    <dbReference type="NCBI Taxonomy" id="294128"/>
    <lineage>
        <taxon>Eukaryota</taxon>
        <taxon>Metazoa</taxon>
        <taxon>Ecdysozoa</taxon>
        <taxon>Arthropoda</taxon>
        <taxon>Crustacea</taxon>
        <taxon>Multicrustacea</taxon>
        <taxon>Malacostraca</taxon>
        <taxon>Eumalacostraca</taxon>
        <taxon>Peracarida</taxon>
        <taxon>Amphipoda</taxon>
        <taxon>Senticaudata</taxon>
        <taxon>Talitrida</taxon>
        <taxon>Talitroidea</taxon>
        <taxon>Hyalellidae</taxon>
        <taxon>Hyalella</taxon>
    </lineage>
</organism>
<evidence type="ECO:0000256" key="6">
    <source>
        <dbReference type="ARBA" id="ARBA00022729"/>
    </source>
</evidence>
<dbReference type="FunFam" id="3.40.50.410:FF:000002">
    <property type="entry name" value="Integrin beta"/>
    <property type="match status" value="1"/>
</dbReference>
<evidence type="ECO:0000256" key="10">
    <source>
        <dbReference type="ARBA" id="ARBA00023037"/>
    </source>
</evidence>
<dbReference type="SMART" id="SM00187">
    <property type="entry name" value="INB"/>
    <property type="match status" value="1"/>
</dbReference>
<dbReference type="PANTHER" id="PTHR10082:SF60">
    <property type="entry name" value="INTEGRIN BETA-PS"/>
    <property type="match status" value="1"/>
</dbReference>
<keyword evidence="7" id="KW-0677">Repeat</keyword>
<dbReference type="Pfam" id="PF23105">
    <property type="entry name" value="EGF_integrin"/>
    <property type="match status" value="1"/>
</dbReference>
<gene>
    <name evidence="20" type="primary">LOC108667781</name>
</gene>
<evidence type="ECO:0000256" key="15">
    <source>
        <dbReference type="RuleBase" id="RU000633"/>
    </source>
</evidence>
<feature type="disulfide bond" evidence="14">
    <location>
        <begin position="50"/>
        <end position="60"/>
    </location>
</feature>
<keyword evidence="9 16" id="KW-1133">Transmembrane helix</keyword>
<dbReference type="Gene3D" id="2.60.40.1510">
    <property type="entry name" value="ntegrin, alpha v. Chain A, domain 3"/>
    <property type="match status" value="1"/>
</dbReference>
<dbReference type="GO" id="GO:0007160">
    <property type="term" value="P:cell-matrix adhesion"/>
    <property type="evidence" value="ECO:0007669"/>
    <property type="project" value="TreeGrafter"/>
</dbReference>
<evidence type="ECO:0000256" key="9">
    <source>
        <dbReference type="ARBA" id="ARBA00022989"/>
    </source>
</evidence>
<dbReference type="FunFam" id="2.10.25.10:FF:000036">
    <property type="entry name" value="Integrin beta"/>
    <property type="match status" value="1"/>
</dbReference>
<evidence type="ECO:0000256" key="16">
    <source>
        <dbReference type="SAM" id="Phobius"/>
    </source>
</evidence>
<feature type="chain" id="PRO_5034366054" description="Integrin beta" evidence="17">
    <location>
        <begin position="29"/>
        <end position="805"/>
    </location>
</feature>
<sequence length="805" mass="88732">MATMRNSHGYRISFLVFCSLLLIDSSKSSSVCNTHETCAKCIEAPTCNWCLRDAVPKSACLGPDELHKCTDGKLQELKSGYRSDRKLIPANKYVRATLTPHSTSVDIRSGDTVEVPLILKVTSAPKIDLYYLTDISSSMKDDLESVKNLASTLGEEIKNHTSDFNVGFGTFVDKDTLPYADAIATIRGQHRPTSKQCDVSMTFCNAMALEKYDTATFEAVVGDAQVLANDDSPEGGFDALLQALACKEQIRWRDEAAKILLFSTDAAFHYAGDGKLAGIAAPHDGACHMDREGKVYTEALTLDYPSVYQISRAANSSEVHVVFAVIERAKALYDALSKQVELSSTVLIEEDSSNIVDLIISQTSKITTTYDMVATGYPEEDMEVTLTARCPKGNGSTCAGLVLGNSGVITVSIKLKRCPPSDKPKKTMFTIHPRDNAKINATIAVNFLCTCQCEEPEVSSARCSGRGTLECGTCACEGGFFGANCSCNMDSEQSNEKCITDSSGAVCSGRGSCVCGKCLCDQFEESGSTHSYCSETLCSESDFSCGPTKDNLCYNHGDCRCGNCTCHPTRTGKFCNCPTATERCYPSGSGDMCSGRGRCECNTCVCDRKDDNFWFFGDTCQYCKDCGDFCTGEYSLMPCLQCEWFNKYKNFKVKETNKEQYCKSRKCHLVTNYTIVTREYINELKDKSSCKATDDTGKCEKEFWYVLLNETAYEVYYIDEDAACTDDNKIIYIVVGALAGLLLLILLAPTIIYCKRWRANVKEVEEFSKHLQTPEKWREQTNELYKDPVAKMQNPLYGGTASNEL</sequence>
<dbReference type="InterPro" id="IPR057243">
    <property type="entry name" value="Integrin_I-EGF_CS"/>
</dbReference>
<keyword evidence="8 15" id="KW-0130">Cell adhesion</keyword>
<feature type="disulfide bond" evidence="14">
    <location>
        <begin position="662"/>
        <end position="699"/>
    </location>
</feature>
<feature type="disulfide bond" evidence="14">
    <location>
        <begin position="476"/>
        <end position="485"/>
    </location>
</feature>
<keyword evidence="11 16" id="KW-0472">Membrane</keyword>
<evidence type="ECO:0000256" key="4">
    <source>
        <dbReference type="ARBA" id="ARBA00022536"/>
    </source>
</evidence>
<dbReference type="AlphaFoldDB" id="A0A8B7N9E8"/>
<dbReference type="Proteomes" id="UP000694843">
    <property type="component" value="Unplaced"/>
</dbReference>
<feature type="disulfide bond" evidence="14">
    <location>
        <begin position="559"/>
        <end position="564"/>
    </location>
</feature>
<dbReference type="Gene3D" id="1.20.5.100">
    <property type="entry name" value="Cytochrome c1, transmembrane anchor, C-terminal"/>
    <property type="match status" value="1"/>
</dbReference>
<dbReference type="GO" id="GO:0005925">
    <property type="term" value="C:focal adhesion"/>
    <property type="evidence" value="ECO:0007669"/>
    <property type="project" value="TreeGrafter"/>
</dbReference>
<evidence type="ECO:0000256" key="7">
    <source>
        <dbReference type="ARBA" id="ARBA00022737"/>
    </source>
</evidence>
<feature type="disulfide bond" evidence="14">
    <location>
        <begin position="390"/>
        <end position="398"/>
    </location>
</feature>
<dbReference type="GO" id="GO:0016477">
    <property type="term" value="P:cell migration"/>
    <property type="evidence" value="ECO:0007669"/>
    <property type="project" value="TreeGrafter"/>
</dbReference>
<feature type="disulfide bond" evidence="14">
    <location>
        <begin position="577"/>
        <end position="584"/>
    </location>
</feature>
<evidence type="ECO:0000256" key="17">
    <source>
        <dbReference type="SAM" id="SignalP"/>
    </source>
</evidence>
<evidence type="ECO:0000256" key="1">
    <source>
        <dbReference type="ARBA" id="ARBA00004251"/>
    </source>
</evidence>
<feature type="disulfide bond" evidence="14">
    <location>
        <begin position="639"/>
        <end position="724"/>
    </location>
</feature>
<keyword evidence="19" id="KW-1185">Reference proteome</keyword>
<dbReference type="GO" id="GO:0009986">
    <property type="term" value="C:cell surface"/>
    <property type="evidence" value="ECO:0007669"/>
    <property type="project" value="TreeGrafter"/>
</dbReference>
<keyword evidence="4" id="KW-0245">EGF-like domain</keyword>
<dbReference type="SUPFAM" id="SSF69179">
    <property type="entry name" value="Integrin domains"/>
    <property type="match status" value="1"/>
</dbReference>
<comment type="similarity">
    <text evidence="2 15">Belongs to the integrin beta chain family.</text>
</comment>
<dbReference type="GO" id="GO:0033627">
    <property type="term" value="P:cell adhesion mediated by integrin"/>
    <property type="evidence" value="ECO:0007669"/>
    <property type="project" value="TreeGrafter"/>
</dbReference>
<dbReference type="GO" id="GO:0008305">
    <property type="term" value="C:integrin complex"/>
    <property type="evidence" value="ECO:0007669"/>
    <property type="project" value="TreeGrafter"/>
</dbReference>
<reference evidence="20" key="1">
    <citation type="submission" date="2025-08" db="UniProtKB">
        <authorList>
            <consortium name="RefSeq"/>
        </authorList>
    </citation>
    <scope>IDENTIFICATION</scope>
    <source>
        <tissue evidence="20">Whole organism</tissue>
    </source>
</reference>
<dbReference type="GeneID" id="108667781"/>
<dbReference type="InterPro" id="IPR015812">
    <property type="entry name" value="Integrin_bsu"/>
</dbReference>
<dbReference type="Pfam" id="PF00362">
    <property type="entry name" value="Integrin_beta"/>
    <property type="match status" value="1"/>
</dbReference>
<feature type="disulfide bond" evidence="14">
    <location>
        <begin position="449"/>
        <end position="453"/>
    </location>
</feature>
<dbReference type="InterPro" id="IPR040622">
    <property type="entry name" value="EGF_integrin_1"/>
</dbReference>
<proteinExistence type="inferred from homology"/>
<evidence type="ECO:0000256" key="2">
    <source>
        <dbReference type="ARBA" id="ARBA00007449"/>
    </source>
</evidence>
<dbReference type="PRINTS" id="PR01186">
    <property type="entry name" value="INTEGRINB"/>
</dbReference>
<dbReference type="InterPro" id="IPR032695">
    <property type="entry name" value="Integrin_dom_sf"/>
</dbReference>
<feature type="disulfide bond" evidence="14">
    <location>
        <begin position="566"/>
        <end position="575"/>
    </location>
</feature>
<dbReference type="GO" id="GO:0007229">
    <property type="term" value="P:integrin-mediated signaling pathway"/>
    <property type="evidence" value="ECO:0007669"/>
    <property type="project" value="UniProtKB-KW"/>
</dbReference>
<dbReference type="PANTHER" id="PTHR10082">
    <property type="entry name" value="INTEGRIN BETA SUBUNIT"/>
    <property type="match status" value="1"/>
</dbReference>
<feature type="signal peptide" evidence="17">
    <location>
        <begin position="1"/>
        <end position="28"/>
    </location>
</feature>
<feature type="disulfide bond" evidence="14">
    <location>
        <begin position="520"/>
        <end position="538"/>
    </location>
</feature>
<feature type="disulfide bond" evidence="14">
    <location>
        <begin position="246"/>
        <end position="287"/>
    </location>
</feature>
<accession>A0A8B7N9E8</accession>
<comment type="subcellular location">
    <subcellularLocation>
        <location evidence="1 15">Cell membrane</location>
        <topology evidence="1 15">Single-pass type I membrane protein</topology>
    </subcellularLocation>
</comment>
<evidence type="ECO:0000256" key="14">
    <source>
        <dbReference type="PIRSR" id="PIRSR002512-1"/>
    </source>
</evidence>
<dbReference type="OrthoDB" id="410592at2759"/>
<keyword evidence="5 15" id="KW-0812">Transmembrane</keyword>
<feature type="disulfide bond" evidence="14">
    <location>
        <begin position="38"/>
        <end position="47"/>
    </location>
</feature>
<keyword evidence="12 14" id="KW-1015">Disulfide bond</keyword>
<feature type="disulfide bond" evidence="14">
    <location>
        <begin position="515"/>
        <end position="553"/>
    </location>
</feature>
<protein>
    <recommendedName>
        <fullName evidence="15">Integrin beta</fullName>
    </recommendedName>
</protein>
<feature type="transmembrane region" description="Helical" evidence="16">
    <location>
        <begin position="730"/>
        <end position="753"/>
    </location>
</feature>
<name>A0A8B7N9E8_HYAAZ</name>
<dbReference type="InterPro" id="IPR002369">
    <property type="entry name" value="Integrin_bsu_VWA"/>
</dbReference>
<evidence type="ECO:0000256" key="13">
    <source>
        <dbReference type="ARBA" id="ARBA00023180"/>
    </source>
</evidence>
<dbReference type="Gene3D" id="3.40.50.410">
    <property type="entry name" value="von Willebrand factor, type A domain"/>
    <property type="match status" value="1"/>
</dbReference>
<dbReference type="Pfam" id="PF18372">
    <property type="entry name" value="I-EGF_1"/>
    <property type="match status" value="1"/>
</dbReference>
<dbReference type="PROSITE" id="PS00243">
    <property type="entry name" value="I_EGF_1"/>
    <property type="match status" value="2"/>
</dbReference>
<dbReference type="PIRSF" id="PIRSF002512">
    <property type="entry name" value="Integrin_B"/>
    <property type="match status" value="1"/>
</dbReference>
<feature type="disulfide bond" evidence="14">
    <location>
        <begin position="561"/>
        <end position="593"/>
    </location>
</feature>
<evidence type="ECO:0000256" key="3">
    <source>
        <dbReference type="ARBA" id="ARBA00022475"/>
    </source>
</evidence>
<evidence type="ECO:0000313" key="19">
    <source>
        <dbReference type="Proteomes" id="UP000694843"/>
    </source>
</evidence>
<dbReference type="OMA" id="CICWGTH"/>
<dbReference type="RefSeq" id="XP_018010340.1">
    <property type="nucleotide sequence ID" value="XM_018154851.2"/>
</dbReference>
<dbReference type="InterPro" id="IPR057073">
    <property type="entry name" value="EGF_integrin_2"/>
</dbReference>
<evidence type="ECO:0000256" key="11">
    <source>
        <dbReference type="ARBA" id="ARBA00023136"/>
    </source>
</evidence>
<dbReference type="GO" id="GO:0007157">
    <property type="term" value="P:heterophilic cell-cell adhesion via plasma membrane cell adhesion molecules"/>
    <property type="evidence" value="ECO:0007669"/>
    <property type="project" value="UniProtKB-ARBA"/>
</dbReference>
<feature type="disulfide bond" evidence="14">
    <location>
        <begin position="599"/>
        <end position="604"/>
    </location>
</feature>